<sequence>MTLHLHPIHWTRYAITPTSLLNPSLMIRFSLWLFAFFIASHAISQERWQSDAYIQDSFIKIALEREYKETKHPKLIRWTKPIKLFFESDSGDASLQKELLSVHAQHLAYITGLSIDFTDDPKKANIFVIFTDYDNMENKVKQYIGDPEKIRAALNEAICLGNFSRNSRYEITKGTIIIPVDYARRKARFLDCIVEEITQLLGLPNDSNDVFPSVFNDVSIDTYISPLDYLLLKALYSSQLKPGMNVKQTKAAFPNVLKELHANKDIENAVERVQKYSLKVYLGD</sequence>
<keyword evidence="2" id="KW-1185">Reference proteome</keyword>
<proteinExistence type="predicted"/>
<dbReference type="InterPro" id="IPR021323">
    <property type="entry name" value="DUF2927"/>
</dbReference>
<dbReference type="EMBL" id="JBDYKN010000011">
    <property type="protein sequence ID" value="MEP7730308.1"/>
    <property type="molecule type" value="Genomic_DNA"/>
</dbReference>
<name>A0ABV0L1W6_9GAMM</name>
<dbReference type="Pfam" id="PF11150">
    <property type="entry name" value="DUF2927"/>
    <property type="match status" value="1"/>
</dbReference>
<dbReference type="RefSeq" id="WP_239495595.1">
    <property type="nucleotide sequence ID" value="NZ_BAAAEF010000028.1"/>
</dbReference>
<dbReference type="Proteomes" id="UP001471651">
    <property type="component" value="Unassembled WGS sequence"/>
</dbReference>
<evidence type="ECO:0000313" key="1">
    <source>
        <dbReference type="EMBL" id="MEP7730308.1"/>
    </source>
</evidence>
<comment type="caution">
    <text evidence="1">The sequence shown here is derived from an EMBL/GenBank/DDBJ whole genome shotgun (WGS) entry which is preliminary data.</text>
</comment>
<organism evidence="1 2">
    <name type="scientific">Marinomonas primoryensis</name>
    <dbReference type="NCBI Taxonomy" id="178399"/>
    <lineage>
        <taxon>Bacteria</taxon>
        <taxon>Pseudomonadati</taxon>
        <taxon>Pseudomonadota</taxon>
        <taxon>Gammaproteobacteria</taxon>
        <taxon>Oceanospirillales</taxon>
        <taxon>Oceanospirillaceae</taxon>
        <taxon>Marinomonas</taxon>
    </lineage>
</organism>
<protein>
    <submittedName>
        <fullName evidence="1">DUF2927 domain-containing protein</fullName>
    </submittedName>
</protein>
<gene>
    <name evidence="1" type="ORF">ABKW32_12680</name>
</gene>
<accession>A0ABV0L1W6</accession>
<reference evidence="1 2" key="1">
    <citation type="submission" date="2024-05" db="EMBL/GenBank/DDBJ databases">
        <authorList>
            <person name="Busch G.E."/>
            <person name="Sharma I."/>
        </authorList>
    </citation>
    <scope>NUCLEOTIDE SEQUENCE [LARGE SCALE GENOMIC DNA]</scope>
    <source>
        <strain evidence="1 2">23GB23</strain>
    </source>
</reference>
<evidence type="ECO:0000313" key="2">
    <source>
        <dbReference type="Proteomes" id="UP001471651"/>
    </source>
</evidence>